<feature type="domain" description="Fibronectin type-II" evidence="8">
    <location>
        <begin position="199"/>
        <end position="246"/>
    </location>
</feature>
<feature type="signal peptide" evidence="7">
    <location>
        <begin position="1"/>
        <end position="17"/>
    </location>
</feature>
<feature type="domain" description="Fibronectin type-II" evidence="8">
    <location>
        <begin position="320"/>
        <end position="366"/>
    </location>
</feature>
<comment type="similarity">
    <text evidence="2">Belongs to the seminal plasma protein family.</text>
</comment>
<dbReference type="InterPro" id="IPR013806">
    <property type="entry name" value="Kringle-like"/>
</dbReference>
<accession>W5MSV8</accession>
<keyword evidence="7" id="KW-0732">Signal</keyword>
<dbReference type="eggNOG" id="KOG1565">
    <property type="taxonomic scope" value="Eukaryota"/>
</dbReference>
<keyword evidence="5 6" id="KW-1015">Disulfide bond</keyword>
<reference evidence="10" key="1">
    <citation type="submission" date="2011-12" db="EMBL/GenBank/DDBJ databases">
        <title>The Draft Genome of Lepisosteus oculatus.</title>
        <authorList>
            <consortium name="The Broad Institute Genome Assembly &amp; Analysis Group"/>
            <consortium name="Computational R&amp;D Group"/>
            <consortium name="and Sequencing Platform"/>
            <person name="Di Palma F."/>
            <person name="Alfoldi J."/>
            <person name="Johnson J."/>
            <person name="Berlin A."/>
            <person name="Gnerre S."/>
            <person name="Jaffe D."/>
            <person name="MacCallum I."/>
            <person name="Young S."/>
            <person name="Walker B.J."/>
            <person name="Lander E.S."/>
            <person name="Lindblad-Toh K."/>
        </authorList>
    </citation>
    <scope>NUCLEOTIDE SEQUENCE [LARGE SCALE GENOMIC DNA]</scope>
</reference>
<reference evidence="9" key="2">
    <citation type="submission" date="2025-08" db="UniProtKB">
        <authorList>
            <consortium name="Ensembl"/>
        </authorList>
    </citation>
    <scope>IDENTIFICATION</scope>
</reference>
<dbReference type="SUPFAM" id="SSF57440">
    <property type="entry name" value="Kringle-like"/>
    <property type="match status" value="6"/>
</dbReference>
<proteinExistence type="inferred from homology"/>
<dbReference type="FunFam" id="2.10.10.10:FF:000014">
    <property type="entry name" value="Uncharacterized protein"/>
    <property type="match status" value="2"/>
</dbReference>
<feature type="disulfide bond" evidence="6">
    <location>
        <begin position="275"/>
        <end position="302"/>
    </location>
</feature>
<evidence type="ECO:0000256" key="3">
    <source>
        <dbReference type="ARBA" id="ARBA00022525"/>
    </source>
</evidence>
<dbReference type="OMA" id="YSCTNED"/>
<keyword evidence="3" id="KW-0964">Secreted</keyword>
<evidence type="ECO:0000256" key="4">
    <source>
        <dbReference type="ARBA" id="ARBA00022737"/>
    </source>
</evidence>
<evidence type="ECO:0000256" key="1">
    <source>
        <dbReference type="ARBA" id="ARBA00004613"/>
    </source>
</evidence>
<dbReference type="FunFam" id="2.10.10.10:FF:000001">
    <property type="entry name" value="Fibronectin 1a isoform 1"/>
    <property type="match status" value="2"/>
</dbReference>
<dbReference type="GeneTree" id="ENSGT01000000214845"/>
<dbReference type="Gene3D" id="2.10.10.10">
    <property type="entry name" value="Fibronectin, type II, collagen-binding"/>
    <property type="match status" value="6"/>
</dbReference>
<dbReference type="AlphaFoldDB" id="W5MSV8"/>
<dbReference type="Ensembl" id="ENSLOCT00000011484.1">
    <property type="protein sequence ID" value="ENSLOCP00000011467.1"/>
    <property type="gene ID" value="ENSLOCG00000009401.1"/>
</dbReference>
<dbReference type="HOGENOM" id="CLU_752178_0_0_1"/>
<dbReference type="GO" id="GO:0005576">
    <property type="term" value="C:extracellular region"/>
    <property type="evidence" value="ECO:0007669"/>
    <property type="project" value="UniProtKB-SubCell"/>
</dbReference>
<dbReference type="PROSITE" id="PS00023">
    <property type="entry name" value="FN2_1"/>
    <property type="match status" value="2"/>
</dbReference>
<evidence type="ECO:0000256" key="6">
    <source>
        <dbReference type="PROSITE-ProRule" id="PRU00479"/>
    </source>
</evidence>
<dbReference type="FunFam" id="2.10.10.10:FF:000009">
    <property type="entry name" value="Epididymal sperm-binding protein 1"/>
    <property type="match status" value="1"/>
</dbReference>
<evidence type="ECO:0000256" key="2">
    <source>
        <dbReference type="ARBA" id="ARBA00010011"/>
    </source>
</evidence>
<keyword evidence="4" id="KW-0677">Repeat</keyword>
<comment type="subcellular location">
    <subcellularLocation>
        <location evidence="1">Secreted</location>
    </subcellularLocation>
</comment>
<keyword evidence="10" id="KW-1185">Reference proteome</keyword>
<dbReference type="InterPro" id="IPR000562">
    <property type="entry name" value="FN_type2_dom"/>
</dbReference>
<feature type="chain" id="PRO_5004868720" description="Fibronectin type-II domain-containing protein" evidence="7">
    <location>
        <begin position="18"/>
        <end position="377"/>
    </location>
</feature>
<feature type="domain" description="Fibronectin type-II" evidence="8">
    <location>
        <begin position="32"/>
        <end position="79"/>
    </location>
</feature>
<sequence length="377" mass="42639">MRLCVLWLTFHLGFITGKSLATKAIITVGGNDPGKECIFPFKYEDKMYFQCIIKNNNNIPWCATTSDYAKDQKWGNCAIIGSPTTGGNSNGAPCQFPFTYQNKQYYYCTTYNEGSKLPWCATVSNYDKDPKWGYCPTSGIVTEGGNDPGKHCVFPFYYGKELYFQCTTNDHDHLWCATTSDYDTDGKWGNCPESVGGNDPGKHCVFPFYYEDQLHLKCTTKNNNHIPWCATTSDFAKDKKWGNCPFSGSPTTGGNSNGAPCQFPFIYQNKQYYYCTTENEGSKLPWCATVSNYDKDPKWGYCPTSEINNTTCIVTEGGNDPGKQCVFPFYYGKELYFQCTTKDHNNLWCATTSDFNTDRKWGNCPDSDHTLHQKQSN</sequence>
<feature type="domain" description="Fibronectin type-II" evidence="8">
    <location>
        <begin position="256"/>
        <end position="304"/>
    </location>
</feature>
<comment type="caution">
    <text evidence="6">Lacks conserved residue(s) required for the propagation of feature annotation.</text>
</comment>
<evidence type="ECO:0000313" key="9">
    <source>
        <dbReference type="Ensembl" id="ENSLOCP00000011467.1"/>
    </source>
</evidence>
<dbReference type="InParanoid" id="W5MSV8"/>
<dbReference type="PROSITE" id="PS51092">
    <property type="entry name" value="FN2_2"/>
    <property type="match status" value="6"/>
</dbReference>
<dbReference type="GO" id="GO:0009986">
    <property type="term" value="C:cell surface"/>
    <property type="evidence" value="ECO:0000318"/>
    <property type="project" value="GO_Central"/>
</dbReference>
<dbReference type="STRING" id="7918.ENSLOCP00000011467"/>
<dbReference type="SMART" id="SM00059">
    <property type="entry name" value="FN2"/>
    <property type="match status" value="6"/>
</dbReference>
<dbReference type="Bgee" id="ENSLOCG00000009401">
    <property type="expression patterns" value="Expressed in intestine and 5 other cell types or tissues"/>
</dbReference>
<organism evidence="9 10">
    <name type="scientific">Lepisosteus oculatus</name>
    <name type="common">Spotted gar</name>
    <dbReference type="NCBI Taxonomy" id="7918"/>
    <lineage>
        <taxon>Eukaryota</taxon>
        <taxon>Metazoa</taxon>
        <taxon>Chordata</taxon>
        <taxon>Craniata</taxon>
        <taxon>Vertebrata</taxon>
        <taxon>Euteleostomi</taxon>
        <taxon>Actinopterygii</taxon>
        <taxon>Neopterygii</taxon>
        <taxon>Holostei</taxon>
        <taxon>Semionotiformes</taxon>
        <taxon>Lepisosteidae</taxon>
        <taxon>Lepisosteus</taxon>
    </lineage>
</organism>
<reference evidence="9" key="3">
    <citation type="submission" date="2025-09" db="UniProtKB">
        <authorList>
            <consortium name="Ensembl"/>
        </authorList>
    </citation>
    <scope>IDENTIFICATION</scope>
</reference>
<protein>
    <recommendedName>
        <fullName evidence="8">Fibronectin type-II domain-containing protein</fullName>
    </recommendedName>
</protein>
<dbReference type="PANTHER" id="PTHR22918">
    <property type="entry name" value="SEMINAL PLASMA PROTEIN"/>
    <property type="match status" value="1"/>
</dbReference>
<feature type="disulfide bond" evidence="6">
    <location>
        <begin position="94"/>
        <end position="120"/>
    </location>
</feature>
<feature type="domain" description="Fibronectin type-II" evidence="8">
    <location>
        <begin position="147"/>
        <end position="193"/>
    </location>
</feature>
<dbReference type="Proteomes" id="UP000018468">
    <property type="component" value="Linkage group LG3"/>
</dbReference>
<feature type="disulfide bond" evidence="6">
    <location>
        <begin position="261"/>
        <end position="287"/>
    </location>
</feature>
<feature type="disulfide bond" evidence="6">
    <location>
        <begin position="108"/>
        <end position="135"/>
    </location>
</feature>
<name>W5MSV8_LEPOC</name>
<dbReference type="Pfam" id="PF00040">
    <property type="entry name" value="fn2"/>
    <property type="match status" value="6"/>
</dbReference>
<evidence type="ECO:0000256" key="7">
    <source>
        <dbReference type="SAM" id="SignalP"/>
    </source>
</evidence>
<dbReference type="GO" id="GO:0008201">
    <property type="term" value="F:heparin binding"/>
    <property type="evidence" value="ECO:0000318"/>
    <property type="project" value="GO_Central"/>
</dbReference>
<dbReference type="PRINTS" id="PR00013">
    <property type="entry name" value="FNTYPEII"/>
</dbReference>
<dbReference type="CDD" id="cd00062">
    <property type="entry name" value="FN2"/>
    <property type="match status" value="5"/>
</dbReference>
<evidence type="ECO:0000313" key="10">
    <source>
        <dbReference type="Proteomes" id="UP000018468"/>
    </source>
</evidence>
<dbReference type="PANTHER" id="PTHR22918:SF1">
    <property type="entry name" value="FIBRONECTIN TYPE-II DOMAIN-CONTAINING PROTEIN"/>
    <property type="match status" value="1"/>
</dbReference>
<feature type="domain" description="Fibronectin type-II" evidence="8">
    <location>
        <begin position="89"/>
        <end position="137"/>
    </location>
</feature>
<dbReference type="InterPro" id="IPR051666">
    <property type="entry name" value="SP_Capacitation_Regulator"/>
</dbReference>
<dbReference type="EMBL" id="AHAT01013856">
    <property type="status" value="NOT_ANNOTATED_CDS"/>
    <property type="molecule type" value="Genomic_DNA"/>
</dbReference>
<dbReference type="InterPro" id="IPR036943">
    <property type="entry name" value="FN_type2_sf"/>
</dbReference>
<evidence type="ECO:0000259" key="8">
    <source>
        <dbReference type="PROSITE" id="PS51092"/>
    </source>
</evidence>
<evidence type="ECO:0000256" key="5">
    <source>
        <dbReference type="ARBA" id="ARBA00023157"/>
    </source>
</evidence>
<dbReference type="GO" id="GO:0048240">
    <property type="term" value="P:sperm capacitation"/>
    <property type="evidence" value="ECO:0000318"/>
    <property type="project" value="GO_Central"/>
</dbReference>